<reference evidence="4" key="1">
    <citation type="journal article" date="2015" name="Genome Announc.">
        <title>Genome sequence of the AIDS-associated pathogen Penicillium marneffei (ATCC18224) and its near taxonomic relative Talaromyces stipitatus (ATCC10500).</title>
        <authorList>
            <person name="Nierman W.C."/>
            <person name="Fedorova-Abrams N.D."/>
            <person name="Andrianopoulos A."/>
        </authorList>
    </citation>
    <scope>NUCLEOTIDE SEQUENCE [LARGE SCALE GENOMIC DNA]</scope>
    <source>
        <strain evidence="4">ATCC 10500 / CBS 375.48 / QM 6759 / NRRL 1006</strain>
    </source>
</reference>
<feature type="compositionally biased region" description="Polar residues" evidence="1">
    <location>
        <begin position="691"/>
        <end position="707"/>
    </location>
</feature>
<dbReference type="STRING" id="441959.B8MIL5"/>
<dbReference type="VEuPathDB" id="FungiDB:TSTA_045650"/>
<dbReference type="InParanoid" id="B8MIL5"/>
<dbReference type="Proteomes" id="UP000001745">
    <property type="component" value="Unassembled WGS sequence"/>
</dbReference>
<keyword evidence="4" id="KW-1185">Reference proteome</keyword>
<dbReference type="eggNOG" id="ENOG502SB3U">
    <property type="taxonomic scope" value="Eukaryota"/>
</dbReference>
<feature type="compositionally biased region" description="Basic and acidic residues" evidence="1">
    <location>
        <begin position="183"/>
        <end position="193"/>
    </location>
</feature>
<feature type="compositionally biased region" description="Basic and acidic residues" evidence="1">
    <location>
        <begin position="447"/>
        <end position="460"/>
    </location>
</feature>
<evidence type="ECO:0000313" key="3">
    <source>
        <dbReference type="EMBL" id="EED15107.1"/>
    </source>
</evidence>
<feature type="compositionally biased region" description="Basic and acidic residues" evidence="1">
    <location>
        <begin position="232"/>
        <end position="242"/>
    </location>
</feature>
<sequence>MSANSLGQRQADLSGSSKTQEQPPTVPAELESVNTRLGRLKDDVLPSAPYLLTVPTDVPFRLGNRFVNNWAVGKKGPFAIEEQQLQYMTFLMHNDTDSLLVAVGDWSDNEGRVMAKKDDEGSRVATPTTPAAPQSGAAKKKISLSDYKTRAKGDSAREQTTSNRTSPHHDTKKDTLQVPSPRTGKERTSHDRPNQSPITASSNSKRPLKDSSKPVSDAPSQKRARLTPPESAEGKVLAEKKANGIPALLSPTLPPTSSSPRLPELLSPTLPPGLEEELANIEDEAPLTSKRETTSTSKVDNKNGTQGLKAPAHDRIRIETKSTINKTQPKEASKTTSFFTSGKTSTSNRDAGMRSASPYAQKSPLSSTAAKTKGPSSTTTASTTASTTAKKLIVKLKYGRANRKRVGALLKFGGKRTLSDSVPSKTSKESFSGDEDETKMRGRKRERSPDDDHTEERPPRDTFSGGKTVPSDKVKTSNATSFKSPASKRPAVSKTDSAAPTPVKDSRSKHQRLADADPPTEVKTPLGGKSLPTKPDKAVQMSPSNDATSARDQERKTWRDEYTKYSGLGRELKHLADRYSRTKATNSENSTLDGKLAAAHGIESILCFIIAFIVNDRHRSLVRQSGDSETWRSIIAYWRVVERTTSAYPHLHGLCLVLGAVSHDTINTLDLERLAVCPLPGEQSPVPTPGSDGNTVTSSDRNNSNKSQNKKEFLDLRSRLPENHKEANRLWLEGCRQLADDVLIKEYPETWSSRSRNYAERGHDSFKIGHYAGGFYLPFGRTTTPMETVRFGVSLLREWCKKENIEFKARLKL</sequence>
<organism evidence="3 4">
    <name type="scientific">Talaromyces stipitatus (strain ATCC 10500 / CBS 375.48 / QM 6759 / NRRL 1006)</name>
    <name type="common">Penicillium stipitatum</name>
    <dbReference type="NCBI Taxonomy" id="441959"/>
    <lineage>
        <taxon>Eukaryota</taxon>
        <taxon>Fungi</taxon>
        <taxon>Dikarya</taxon>
        <taxon>Ascomycota</taxon>
        <taxon>Pezizomycotina</taxon>
        <taxon>Eurotiomycetes</taxon>
        <taxon>Eurotiomycetidae</taxon>
        <taxon>Eurotiales</taxon>
        <taxon>Trichocomaceae</taxon>
        <taxon>Talaromyces</taxon>
        <taxon>Talaromyces sect. Talaromyces</taxon>
    </lineage>
</organism>
<dbReference type="GeneID" id="8107552"/>
<feature type="compositionally biased region" description="Polar residues" evidence="1">
    <location>
        <begin position="194"/>
        <end position="205"/>
    </location>
</feature>
<dbReference type="OMA" id="NWAVGHD"/>
<dbReference type="PhylomeDB" id="B8MIL5"/>
<feature type="compositionally biased region" description="Basic and acidic residues" evidence="1">
    <location>
        <begin position="504"/>
        <end position="515"/>
    </location>
</feature>
<dbReference type="EMBL" id="EQ962657">
    <property type="protein sequence ID" value="EED15107.1"/>
    <property type="molecule type" value="Genomic_DNA"/>
</dbReference>
<feature type="compositionally biased region" description="Low complexity" evidence="1">
    <location>
        <begin position="334"/>
        <end position="347"/>
    </location>
</feature>
<feature type="region of interest" description="Disordered" evidence="1">
    <location>
        <begin position="680"/>
        <end position="718"/>
    </location>
</feature>
<dbReference type="HOGENOM" id="CLU_019574_0_0_1"/>
<feature type="compositionally biased region" description="Basic and acidic residues" evidence="1">
    <location>
        <begin position="147"/>
        <end position="157"/>
    </location>
</feature>
<feature type="compositionally biased region" description="Acidic residues" evidence="1">
    <location>
        <begin position="274"/>
        <end position="285"/>
    </location>
</feature>
<dbReference type="OrthoDB" id="284473at2759"/>
<gene>
    <name evidence="3" type="ORF">TSTA_045650</name>
</gene>
<name>B8MIL5_TALSN</name>
<feature type="compositionally biased region" description="Basic and acidic residues" evidence="1">
    <location>
        <begin position="311"/>
        <end position="320"/>
    </location>
</feature>
<feature type="compositionally biased region" description="Polar residues" evidence="1">
    <location>
        <begin position="1"/>
        <end position="23"/>
    </location>
</feature>
<feature type="region of interest" description="Disordered" evidence="1">
    <location>
        <begin position="1"/>
        <end position="28"/>
    </location>
</feature>
<evidence type="ECO:0000256" key="1">
    <source>
        <dbReference type="SAM" id="MobiDB-lite"/>
    </source>
</evidence>
<feature type="domain" description="Ell binding protein Ebp1 C-terminal" evidence="2">
    <location>
        <begin position="593"/>
        <end position="799"/>
    </location>
</feature>
<feature type="compositionally biased region" description="Low complexity" evidence="1">
    <location>
        <begin position="366"/>
        <end position="391"/>
    </location>
</feature>
<feature type="compositionally biased region" description="Basic and acidic residues" evidence="1">
    <location>
        <begin position="709"/>
        <end position="718"/>
    </location>
</feature>
<dbReference type="RefSeq" id="XP_002485060.1">
    <property type="nucleotide sequence ID" value="XM_002485015.1"/>
</dbReference>
<feature type="compositionally biased region" description="Polar residues" evidence="1">
    <location>
        <begin position="294"/>
        <end position="306"/>
    </location>
</feature>
<dbReference type="Pfam" id="PF21204">
    <property type="entry name" value="Ebp1_C"/>
    <property type="match status" value="1"/>
</dbReference>
<evidence type="ECO:0000259" key="2">
    <source>
        <dbReference type="Pfam" id="PF21204"/>
    </source>
</evidence>
<feature type="compositionally biased region" description="Basic residues" evidence="1">
    <location>
        <begin position="392"/>
        <end position="406"/>
    </location>
</feature>
<dbReference type="AlphaFoldDB" id="B8MIL5"/>
<accession>B8MIL5</accession>
<feature type="region of interest" description="Disordered" evidence="1">
    <location>
        <begin position="115"/>
        <end position="555"/>
    </location>
</feature>
<dbReference type="InterPro" id="IPR049403">
    <property type="entry name" value="Ebp1_C"/>
</dbReference>
<feature type="compositionally biased region" description="Low complexity" evidence="1">
    <location>
        <begin position="246"/>
        <end position="268"/>
    </location>
</feature>
<protein>
    <recommendedName>
        <fullName evidence="2">Ell binding protein Ebp1 C-terminal domain-containing protein</fullName>
    </recommendedName>
</protein>
<evidence type="ECO:0000313" key="4">
    <source>
        <dbReference type="Proteomes" id="UP000001745"/>
    </source>
</evidence>
<proteinExistence type="predicted"/>